<feature type="compositionally biased region" description="Basic and acidic residues" evidence="1">
    <location>
        <begin position="1"/>
        <end position="13"/>
    </location>
</feature>
<feature type="compositionally biased region" description="Gly residues" evidence="1">
    <location>
        <begin position="14"/>
        <end position="26"/>
    </location>
</feature>
<feature type="region of interest" description="Disordered" evidence="1">
    <location>
        <begin position="139"/>
        <end position="160"/>
    </location>
</feature>
<organism evidence="2 3">
    <name type="scientific">Symbiodinium natans</name>
    <dbReference type="NCBI Taxonomy" id="878477"/>
    <lineage>
        <taxon>Eukaryota</taxon>
        <taxon>Sar</taxon>
        <taxon>Alveolata</taxon>
        <taxon>Dinophyceae</taxon>
        <taxon>Suessiales</taxon>
        <taxon>Symbiodiniaceae</taxon>
        <taxon>Symbiodinium</taxon>
    </lineage>
</organism>
<reference evidence="2" key="1">
    <citation type="submission" date="2021-02" db="EMBL/GenBank/DDBJ databases">
        <authorList>
            <person name="Dougan E. K."/>
            <person name="Rhodes N."/>
            <person name="Thang M."/>
            <person name="Chan C."/>
        </authorList>
    </citation>
    <scope>NUCLEOTIDE SEQUENCE</scope>
</reference>
<evidence type="ECO:0000313" key="3">
    <source>
        <dbReference type="Proteomes" id="UP000604046"/>
    </source>
</evidence>
<dbReference type="EMBL" id="CAJNDS010002304">
    <property type="protein sequence ID" value="CAE7422748.1"/>
    <property type="molecule type" value="Genomic_DNA"/>
</dbReference>
<dbReference type="AlphaFoldDB" id="A0A812R7F8"/>
<feature type="region of interest" description="Disordered" evidence="1">
    <location>
        <begin position="1"/>
        <end position="110"/>
    </location>
</feature>
<dbReference type="OrthoDB" id="446340at2759"/>
<feature type="compositionally biased region" description="Basic and acidic residues" evidence="1">
    <location>
        <begin position="93"/>
        <end position="106"/>
    </location>
</feature>
<sequence>MGKGDGKWGKKGDGLGPGMGPMGPGAPGAWKGLAKWGGKGDRSEKGNWISQPEDGPELKRPRMDAMGPAFSLKGKDGGKGKGLAPGLGGFSGKGEDATGGKGDLDHIGPMCHSKPHLRPCWQGAGPSRLPATARTITVAPRDESSTRQRLMPGVLPPAPL</sequence>
<proteinExistence type="predicted"/>
<dbReference type="Proteomes" id="UP000604046">
    <property type="component" value="Unassembled WGS sequence"/>
</dbReference>
<feature type="compositionally biased region" description="Gly residues" evidence="1">
    <location>
        <begin position="80"/>
        <end position="92"/>
    </location>
</feature>
<accession>A0A812R7F8</accession>
<feature type="compositionally biased region" description="Low complexity" evidence="1">
    <location>
        <begin position="27"/>
        <end position="36"/>
    </location>
</feature>
<keyword evidence="3" id="KW-1185">Reference proteome</keyword>
<evidence type="ECO:0000256" key="1">
    <source>
        <dbReference type="SAM" id="MobiDB-lite"/>
    </source>
</evidence>
<evidence type="ECO:0000313" key="2">
    <source>
        <dbReference type="EMBL" id="CAE7422748.1"/>
    </source>
</evidence>
<comment type="caution">
    <text evidence="2">The sequence shown here is derived from an EMBL/GenBank/DDBJ whole genome shotgun (WGS) entry which is preliminary data.</text>
</comment>
<protein>
    <submittedName>
        <fullName evidence="2">Uncharacterized protein</fullName>
    </submittedName>
</protein>
<name>A0A812R7F8_9DINO</name>
<gene>
    <name evidence="2" type="ORF">SNAT2548_LOCUS22991</name>
</gene>